<evidence type="ECO:0000256" key="8">
    <source>
        <dbReference type="ARBA" id="ARBA00022990"/>
    </source>
</evidence>
<feature type="compositionally biased region" description="Basic and acidic residues" evidence="17">
    <location>
        <begin position="296"/>
        <end position="305"/>
    </location>
</feature>
<evidence type="ECO:0000259" key="18">
    <source>
        <dbReference type="PROSITE" id="PS50090"/>
    </source>
</evidence>
<comment type="subunit">
    <text evidence="14">Component of the ADA2A-containing complex (ATAC), composed of KAT14, KAT2A, TADA2L, TADA3L, ZZ3, MBIP, WDR5, YEATS2, CCDC101 and DR1. Interacts via (ZZ-type zinc finger) with histone H3 in a methylation-independent manner and acetylation on 'Lys-4' (H3K4ac) moderately enhances the interaction.</text>
</comment>
<dbReference type="InterPro" id="IPR000433">
    <property type="entry name" value="Znf_ZZ"/>
</dbReference>
<dbReference type="InterPro" id="IPR001005">
    <property type="entry name" value="SANT/Myb"/>
</dbReference>
<evidence type="ECO:0000256" key="17">
    <source>
        <dbReference type="SAM" id="MobiDB-lite"/>
    </source>
</evidence>
<keyword evidence="12" id="KW-0539">Nucleus</keyword>
<evidence type="ECO:0000256" key="2">
    <source>
        <dbReference type="ARBA" id="ARBA00022499"/>
    </source>
</evidence>
<keyword evidence="3" id="KW-0597">Phosphoprotein</keyword>
<evidence type="ECO:0000313" key="22">
    <source>
        <dbReference type="Proteomes" id="UP000792457"/>
    </source>
</evidence>
<keyword evidence="11" id="KW-0804">Transcription</keyword>
<evidence type="ECO:0000256" key="14">
    <source>
        <dbReference type="ARBA" id="ARBA00062553"/>
    </source>
</evidence>
<feature type="domain" description="HTH myb-type" evidence="20">
    <location>
        <begin position="180"/>
        <end position="232"/>
    </location>
</feature>
<organism evidence="21 22">
    <name type="scientific">Ladona fulva</name>
    <name type="common">Scarce chaser dragonfly</name>
    <name type="synonym">Libellula fulva</name>
    <dbReference type="NCBI Taxonomy" id="123851"/>
    <lineage>
        <taxon>Eukaryota</taxon>
        <taxon>Metazoa</taxon>
        <taxon>Ecdysozoa</taxon>
        <taxon>Arthropoda</taxon>
        <taxon>Hexapoda</taxon>
        <taxon>Insecta</taxon>
        <taxon>Pterygota</taxon>
        <taxon>Palaeoptera</taxon>
        <taxon>Odonata</taxon>
        <taxon>Epiprocta</taxon>
        <taxon>Anisoptera</taxon>
        <taxon>Libelluloidea</taxon>
        <taxon>Libellulidae</taxon>
        <taxon>Ladona</taxon>
    </lineage>
</organism>
<keyword evidence="7" id="KW-0832">Ubl conjugation</keyword>
<dbReference type="PROSITE" id="PS50090">
    <property type="entry name" value="MYB_LIKE"/>
    <property type="match status" value="1"/>
</dbReference>
<dbReference type="GO" id="GO:0008270">
    <property type="term" value="F:zinc ion binding"/>
    <property type="evidence" value="ECO:0007669"/>
    <property type="project" value="UniProtKB-KW"/>
</dbReference>
<evidence type="ECO:0000256" key="5">
    <source>
        <dbReference type="ARBA" id="ARBA00022771"/>
    </source>
</evidence>
<dbReference type="InterPro" id="IPR037830">
    <property type="entry name" value="ZZZ3"/>
</dbReference>
<dbReference type="OrthoDB" id="20473at2759"/>
<accession>A0A8K0P1Y9</accession>
<feature type="compositionally biased region" description="Basic and acidic residues" evidence="17">
    <location>
        <begin position="148"/>
        <end position="160"/>
    </location>
</feature>
<evidence type="ECO:0000256" key="7">
    <source>
        <dbReference type="ARBA" id="ARBA00022843"/>
    </source>
</evidence>
<dbReference type="InterPro" id="IPR017930">
    <property type="entry name" value="Myb_dom"/>
</dbReference>
<feature type="domain" description="Myb-like" evidence="18">
    <location>
        <begin position="172"/>
        <end position="228"/>
    </location>
</feature>
<dbReference type="SUPFAM" id="SSF57850">
    <property type="entry name" value="RING/U-box"/>
    <property type="match status" value="1"/>
</dbReference>
<dbReference type="PANTHER" id="PTHR22705:SF0">
    <property type="entry name" value="ZZ-TYPE ZINC FINGER-CONTAINING PROTEIN 3"/>
    <property type="match status" value="1"/>
</dbReference>
<dbReference type="Gene3D" id="1.10.10.60">
    <property type="entry name" value="Homeodomain-like"/>
    <property type="match status" value="1"/>
</dbReference>
<dbReference type="CDD" id="cd00167">
    <property type="entry name" value="SANT"/>
    <property type="match status" value="1"/>
</dbReference>
<evidence type="ECO:0000259" key="19">
    <source>
        <dbReference type="PROSITE" id="PS50135"/>
    </source>
</evidence>
<reference evidence="21" key="1">
    <citation type="submission" date="2013-04" db="EMBL/GenBank/DDBJ databases">
        <authorList>
            <person name="Qu J."/>
            <person name="Murali S.C."/>
            <person name="Bandaranaike D."/>
            <person name="Bellair M."/>
            <person name="Blankenburg K."/>
            <person name="Chao H."/>
            <person name="Dinh H."/>
            <person name="Doddapaneni H."/>
            <person name="Downs B."/>
            <person name="Dugan-Rocha S."/>
            <person name="Elkadiri S."/>
            <person name="Gnanaolivu R.D."/>
            <person name="Hernandez B."/>
            <person name="Javaid M."/>
            <person name="Jayaseelan J.C."/>
            <person name="Lee S."/>
            <person name="Li M."/>
            <person name="Ming W."/>
            <person name="Munidasa M."/>
            <person name="Muniz J."/>
            <person name="Nguyen L."/>
            <person name="Ongeri F."/>
            <person name="Osuji N."/>
            <person name="Pu L.-L."/>
            <person name="Puazo M."/>
            <person name="Qu C."/>
            <person name="Quiroz J."/>
            <person name="Raj R."/>
            <person name="Weissenberger G."/>
            <person name="Xin Y."/>
            <person name="Zou X."/>
            <person name="Han Y."/>
            <person name="Richards S."/>
            <person name="Worley K."/>
            <person name="Muzny D."/>
            <person name="Gibbs R."/>
        </authorList>
    </citation>
    <scope>NUCLEOTIDE SEQUENCE</scope>
    <source>
        <strain evidence="21">Sampled in the wild</strain>
    </source>
</reference>
<evidence type="ECO:0000256" key="3">
    <source>
        <dbReference type="ARBA" id="ARBA00022553"/>
    </source>
</evidence>
<dbReference type="Gene3D" id="3.30.60.90">
    <property type="match status" value="1"/>
</dbReference>
<keyword evidence="6" id="KW-0862">Zinc</keyword>
<evidence type="ECO:0000313" key="21">
    <source>
        <dbReference type="EMBL" id="KAG8228139.1"/>
    </source>
</evidence>
<dbReference type="GO" id="GO:0051726">
    <property type="term" value="P:regulation of cell cycle"/>
    <property type="evidence" value="ECO:0007669"/>
    <property type="project" value="UniProtKB-ARBA"/>
</dbReference>
<dbReference type="InterPro" id="IPR043145">
    <property type="entry name" value="Znf_ZZ_sf"/>
</dbReference>
<comment type="caution">
    <text evidence="21">The sequence shown here is derived from an EMBL/GenBank/DDBJ whole genome shotgun (WGS) entry which is preliminary data.</text>
</comment>
<proteinExistence type="predicted"/>
<keyword evidence="5 16" id="KW-0863">Zinc-finger</keyword>
<keyword evidence="8" id="KW-0007">Acetylation</keyword>
<dbReference type="Proteomes" id="UP000792457">
    <property type="component" value="Unassembled WGS sequence"/>
</dbReference>
<dbReference type="EMBL" id="KZ308360">
    <property type="protein sequence ID" value="KAG8228139.1"/>
    <property type="molecule type" value="Genomic_DNA"/>
</dbReference>
<dbReference type="AlphaFoldDB" id="A0A8K0P1Y9"/>
<evidence type="ECO:0000256" key="13">
    <source>
        <dbReference type="ARBA" id="ARBA00053098"/>
    </source>
</evidence>
<dbReference type="SUPFAM" id="SSF46689">
    <property type="entry name" value="Homeodomain-like"/>
    <property type="match status" value="1"/>
</dbReference>
<dbReference type="FunFam" id="1.10.10.60:FF:000128">
    <property type="entry name" value="Putative ZZ-type zinc finger-containing protein 3"/>
    <property type="match status" value="1"/>
</dbReference>
<evidence type="ECO:0000256" key="4">
    <source>
        <dbReference type="ARBA" id="ARBA00022723"/>
    </source>
</evidence>
<evidence type="ECO:0000256" key="10">
    <source>
        <dbReference type="ARBA" id="ARBA00023125"/>
    </source>
</evidence>
<evidence type="ECO:0000256" key="12">
    <source>
        <dbReference type="ARBA" id="ARBA00023242"/>
    </source>
</evidence>
<dbReference type="GO" id="GO:0003677">
    <property type="term" value="F:DNA binding"/>
    <property type="evidence" value="ECO:0007669"/>
    <property type="project" value="UniProtKB-KW"/>
</dbReference>
<dbReference type="Pfam" id="PF00249">
    <property type="entry name" value="Myb_DNA-binding"/>
    <property type="match status" value="1"/>
</dbReference>
<comment type="subcellular location">
    <subcellularLocation>
        <location evidence="1">Nucleus</location>
    </subcellularLocation>
</comment>
<dbReference type="SMART" id="SM00717">
    <property type="entry name" value="SANT"/>
    <property type="match status" value="1"/>
</dbReference>
<feature type="region of interest" description="Disordered" evidence="17">
    <location>
        <begin position="138"/>
        <end position="160"/>
    </location>
</feature>
<gene>
    <name evidence="21" type="ORF">J437_LFUL002794</name>
</gene>
<evidence type="ECO:0000256" key="16">
    <source>
        <dbReference type="PROSITE-ProRule" id="PRU00228"/>
    </source>
</evidence>
<dbReference type="GO" id="GO:0005634">
    <property type="term" value="C:nucleus"/>
    <property type="evidence" value="ECO:0007669"/>
    <property type="project" value="UniProtKB-SubCell"/>
</dbReference>
<protein>
    <recommendedName>
        <fullName evidence="15">ZZ-type zinc finger-containing protein 3</fullName>
    </recommendedName>
</protein>
<keyword evidence="10" id="KW-0238">DNA-binding</keyword>
<keyword evidence="22" id="KW-1185">Reference proteome</keyword>
<reference evidence="21" key="2">
    <citation type="submission" date="2017-10" db="EMBL/GenBank/DDBJ databases">
        <title>Ladona fulva Genome sequencing and assembly.</title>
        <authorList>
            <person name="Murali S."/>
            <person name="Richards S."/>
            <person name="Bandaranaike D."/>
            <person name="Bellair M."/>
            <person name="Blankenburg K."/>
            <person name="Chao H."/>
            <person name="Dinh H."/>
            <person name="Doddapaneni H."/>
            <person name="Dugan-Rocha S."/>
            <person name="Elkadiri S."/>
            <person name="Gnanaolivu R."/>
            <person name="Hernandez B."/>
            <person name="Skinner E."/>
            <person name="Javaid M."/>
            <person name="Lee S."/>
            <person name="Li M."/>
            <person name="Ming W."/>
            <person name="Munidasa M."/>
            <person name="Muniz J."/>
            <person name="Nguyen L."/>
            <person name="Hughes D."/>
            <person name="Osuji N."/>
            <person name="Pu L.-L."/>
            <person name="Puazo M."/>
            <person name="Qu C."/>
            <person name="Quiroz J."/>
            <person name="Raj R."/>
            <person name="Weissenberger G."/>
            <person name="Xin Y."/>
            <person name="Zou X."/>
            <person name="Han Y."/>
            <person name="Worley K."/>
            <person name="Muzny D."/>
            <person name="Gibbs R."/>
        </authorList>
    </citation>
    <scope>NUCLEOTIDE SEQUENCE</scope>
    <source>
        <strain evidence="21">Sampled in the wild</strain>
    </source>
</reference>
<dbReference type="PANTHER" id="PTHR22705">
    <property type="entry name" value="ZINC FINGER, ZZ DOMAIN CONTAINING 3"/>
    <property type="match status" value="1"/>
</dbReference>
<comment type="function">
    <text evidence="13">Histone H3 reader that is required for the ATAC complex-mediated maintenance of histone acetylation and gene activation. Component of the ATAC complex, a complex with histone acetyltransferase activity on histones H3 and H4.</text>
</comment>
<keyword evidence="4" id="KW-0479">Metal-binding</keyword>
<evidence type="ECO:0000256" key="15">
    <source>
        <dbReference type="ARBA" id="ARBA00068620"/>
    </source>
</evidence>
<evidence type="ECO:0000256" key="1">
    <source>
        <dbReference type="ARBA" id="ARBA00004123"/>
    </source>
</evidence>
<evidence type="ECO:0000256" key="9">
    <source>
        <dbReference type="ARBA" id="ARBA00023015"/>
    </source>
</evidence>
<evidence type="ECO:0000256" key="11">
    <source>
        <dbReference type="ARBA" id="ARBA00023163"/>
    </source>
</evidence>
<sequence>MEGTSDGADYKFLSDEEFETKEKNLDSNNDDDDPGVLYFESDQLALKGNKDYHEILRVIVILEAQREYAVKAIEKLIELRKEAEENPEAIVARLAAGESLGVPEEQTLPKLPDIDWSRYNLPPPPDISQIQNKAVYEGESSTNANARGESKGEPPEKRSKVLVRGREFNDSKPETFNQLWTSEEQRRLEELLIEYPPEEVETRRWRKIADALGNRTAKQVQSRVQKYFIKLHKAGLPIPGRCPRLQGESQLRKSLHKHQRNNHFLFRPSTFFPSHDVPMNISDSEDESSIPRRVYLTKEDSVSDKEDQDENTDEGSSVTVPEEVKNSEEYRKLDLLKRIRKELDRASGSKFEHIGYRCDNCKEEPIKGPRWHCDECTAAGESVDFCTDCIVSMMDNTQSPFASVNHKPQDTSKNPHPLKHFMRPIRGRTGKTTTGVWDPDYFPESFYGGYNYLDPNFMPE</sequence>
<dbReference type="GO" id="GO:0070461">
    <property type="term" value="C:SAGA-type complex"/>
    <property type="evidence" value="ECO:0007669"/>
    <property type="project" value="UniProtKB-ARBA"/>
</dbReference>
<feature type="domain" description="ZZ-type" evidence="19">
    <location>
        <begin position="353"/>
        <end position="430"/>
    </location>
</feature>
<name>A0A8K0P1Y9_LADFU</name>
<keyword evidence="9" id="KW-0805">Transcription regulation</keyword>
<dbReference type="PROSITE" id="PS50135">
    <property type="entry name" value="ZF_ZZ_2"/>
    <property type="match status" value="1"/>
</dbReference>
<feature type="region of interest" description="Disordered" evidence="17">
    <location>
        <begin position="403"/>
        <end position="423"/>
    </location>
</feature>
<keyword evidence="2" id="KW-1017">Isopeptide bond</keyword>
<dbReference type="InterPro" id="IPR009057">
    <property type="entry name" value="Homeodomain-like_sf"/>
</dbReference>
<dbReference type="PROSITE" id="PS51294">
    <property type="entry name" value="HTH_MYB"/>
    <property type="match status" value="1"/>
</dbReference>
<evidence type="ECO:0000259" key="20">
    <source>
        <dbReference type="PROSITE" id="PS51294"/>
    </source>
</evidence>
<feature type="region of interest" description="Disordered" evidence="17">
    <location>
        <begin position="277"/>
        <end position="324"/>
    </location>
</feature>
<evidence type="ECO:0000256" key="6">
    <source>
        <dbReference type="ARBA" id="ARBA00022833"/>
    </source>
</evidence>